<dbReference type="GO" id="GO:0000819">
    <property type="term" value="P:sister chromatid segregation"/>
    <property type="evidence" value="ECO:0007669"/>
    <property type="project" value="TreeGrafter"/>
</dbReference>
<evidence type="ECO:0000256" key="7">
    <source>
        <dbReference type="ARBA" id="ARBA00022842"/>
    </source>
</evidence>
<evidence type="ECO:0000256" key="1">
    <source>
        <dbReference type="ARBA" id="ARBA00000185"/>
    </source>
</evidence>
<dbReference type="SMART" id="SM00433">
    <property type="entry name" value="TOP2c"/>
    <property type="match status" value="1"/>
</dbReference>
<dbReference type="Gene3D" id="3.40.50.670">
    <property type="match status" value="1"/>
</dbReference>
<dbReference type="Gene3D" id="3.30.1360.40">
    <property type="match status" value="1"/>
</dbReference>
<dbReference type="Gene3D" id="3.90.199.10">
    <property type="entry name" value="Topoisomerase II, domain 5"/>
    <property type="match status" value="1"/>
</dbReference>
<evidence type="ECO:0000256" key="6">
    <source>
        <dbReference type="ARBA" id="ARBA00022840"/>
    </source>
</evidence>
<proteinExistence type="inferred from homology"/>
<keyword evidence="10" id="KW-0413">Isomerase</keyword>
<dbReference type="InterPro" id="IPR006171">
    <property type="entry name" value="TOPRIM_dom"/>
</dbReference>
<dbReference type="Pfam" id="PF01751">
    <property type="entry name" value="Toprim"/>
    <property type="match status" value="1"/>
</dbReference>
<protein>
    <recommendedName>
        <fullName evidence="4">DNA topoisomerase (ATP-hydrolyzing)</fullName>
        <ecNumber evidence="4">5.6.2.2</ecNumber>
    </recommendedName>
</protein>
<dbReference type="EMBL" id="MN740350">
    <property type="protein sequence ID" value="QHU01910.1"/>
    <property type="molecule type" value="Genomic_DNA"/>
</dbReference>
<evidence type="ECO:0000256" key="2">
    <source>
        <dbReference type="ARBA" id="ARBA00001946"/>
    </source>
</evidence>
<dbReference type="Gene3D" id="3.30.1490.30">
    <property type="match status" value="1"/>
</dbReference>
<dbReference type="AlphaFoldDB" id="A0A6C0JAQ5"/>
<keyword evidence="9" id="KW-0238">DNA-binding</keyword>
<evidence type="ECO:0000256" key="5">
    <source>
        <dbReference type="ARBA" id="ARBA00022741"/>
    </source>
</evidence>
<sequence length="1053" mass="121324">MSISSEVLNWKESIFKSPEIYIGNVVTDFTNIMLWDEKTKKICTQNTKINEGLLNILSEVIYNSFDQFNRKGKKLTYVDINISIKNNKILIHVKNDGPIIEIKKQTFTINNPESKNKVETFDAYIPEVLFGRMSTSTNYSKKEDNIKTSGKNGMGIKVVNVLSNSFIINISDGIKVFTKKYVDGMAISEPEIVVSKTKNSFVEVFCFLNSTMFDVSLVNTCINYVKKILIDSSFVLKNVKLSLNGEIFKSDSVEKLLSYYDIEPLHTLHFNHETLSTWFINIKSHTDTFISICNGSTQRHEGEDLKRAKKQCYKLIKDFCKSKLKLENVKQESLKHFMIVTVLNDANVCFDTQSKSKVTSLYPKVVYKLTPLQEKTITNMDFFKNWYIPTKVTKEHIREATKAGTKQWKKCTLFITEGRSAVGFVTSGLTVIKDGNDFNGVYPIKGKFLNINKATLQRKTDNTEINDLRNILGIEQHIDYTKENGKLRYGKVNILTDADDDGIHIKSLLLNFFFSFNESLFDIDFVESLNTPVIRVFEKKDKFVNYYSENEFKKIKVPRNYLVSYIKGLGSIKPGTIATYDVFIHPKINTFIRNADTRKSFIDNFSTGFEKERKNIILKSIDNCKSVNIEGRILCQDYLSYNLGSIFFVNVIKRHLPYIEDGLKQSQRKIIFTTLKKLKNGNLDERCENFAGAVSDLTNYHHGSVSLEKGILNMAQDHVGSNNEPYFVGDGNVGTRTTQAAASRYYRLNYNNFFDKYFKIEPELMTFNYDENKQTEPKTFHPLIPYFLINGIKGVCPGFKTDIFPYNIQDLLKLCKQIILGEPTKEPIPYFKGFKGKISKTTNGVKITGIMEQKGNIFTITEFPPTVSFDIFFDKVKGLFPNLADLSNDNGIKIQFKSELSYDDVYKMVGIEKTHKLSNYYIIKNDKPTKYDSIVDILKDSLELHKQYLDKKKALKISILDKDIKQLNDKIEFIKLIKDKTVDLLNDSEQTILEKINIMLKTKDQKYPYLTNLRVIDINKMQGKELTNKIDELNNMRNFKLKESIETMFLNEL</sequence>
<accession>A0A6C0JAQ5</accession>
<evidence type="ECO:0000256" key="8">
    <source>
        <dbReference type="ARBA" id="ARBA00023029"/>
    </source>
</evidence>
<feature type="domain" description="Topo IIA-type catalytic" evidence="11">
    <location>
        <begin position="656"/>
        <end position="864"/>
    </location>
</feature>
<dbReference type="PROSITE" id="PS52040">
    <property type="entry name" value="TOPO_IIA"/>
    <property type="match status" value="1"/>
</dbReference>
<evidence type="ECO:0000256" key="3">
    <source>
        <dbReference type="ARBA" id="ARBA00011080"/>
    </source>
</evidence>
<dbReference type="GO" id="GO:0005524">
    <property type="term" value="F:ATP binding"/>
    <property type="evidence" value="ECO:0007669"/>
    <property type="project" value="UniProtKB-KW"/>
</dbReference>
<dbReference type="Pfam" id="PF00521">
    <property type="entry name" value="DNA_topoisoIV"/>
    <property type="match status" value="1"/>
</dbReference>
<dbReference type="PANTHER" id="PTHR10169:SF38">
    <property type="entry name" value="DNA TOPOISOMERASE 2"/>
    <property type="match status" value="1"/>
</dbReference>
<dbReference type="InterPro" id="IPR013760">
    <property type="entry name" value="Topo_IIA-like_dom_sf"/>
</dbReference>
<keyword evidence="5" id="KW-0547">Nucleotide-binding</keyword>
<dbReference type="SMART" id="SM00434">
    <property type="entry name" value="TOP4c"/>
    <property type="match status" value="1"/>
</dbReference>
<dbReference type="PANTHER" id="PTHR10169">
    <property type="entry name" value="DNA TOPOISOMERASE/GYRASE"/>
    <property type="match status" value="1"/>
</dbReference>
<dbReference type="SUPFAM" id="SSF55874">
    <property type="entry name" value="ATPase domain of HSP90 chaperone/DNA topoisomerase II/histidine kinase"/>
    <property type="match status" value="1"/>
</dbReference>
<dbReference type="InterPro" id="IPR013758">
    <property type="entry name" value="Topo_IIA_A/C_ab"/>
</dbReference>
<dbReference type="Gene3D" id="3.30.565.10">
    <property type="entry name" value="Histidine kinase-like ATPase, C-terminal domain"/>
    <property type="match status" value="1"/>
</dbReference>
<dbReference type="InterPro" id="IPR001154">
    <property type="entry name" value="TopoII_euk"/>
</dbReference>
<evidence type="ECO:0000259" key="11">
    <source>
        <dbReference type="PROSITE" id="PS52040"/>
    </source>
</evidence>
<evidence type="ECO:0000256" key="10">
    <source>
        <dbReference type="ARBA" id="ARBA00023235"/>
    </source>
</evidence>
<evidence type="ECO:0000256" key="4">
    <source>
        <dbReference type="ARBA" id="ARBA00012895"/>
    </source>
</evidence>
<dbReference type="GO" id="GO:0003918">
    <property type="term" value="F:DNA topoisomerase type II (double strand cut, ATP-hydrolyzing) activity"/>
    <property type="evidence" value="ECO:0007669"/>
    <property type="project" value="UniProtKB-EC"/>
</dbReference>
<keyword evidence="8" id="KW-0799">Topoisomerase</keyword>
<evidence type="ECO:0000313" key="12">
    <source>
        <dbReference type="EMBL" id="QHU01910.1"/>
    </source>
</evidence>
<name>A0A6C0JAQ5_9ZZZZ</name>
<dbReference type="GO" id="GO:0005634">
    <property type="term" value="C:nucleus"/>
    <property type="evidence" value="ECO:0007669"/>
    <property type="project" value="TreeGrafter"/>
</dbReference>
<dbReference type="PRINTS" id="PR00418">
    <property type="entry name" value="TPI2FAMILY"/>
</dbReference>
<dbReference type="GO" id="GO:0000712">
    <property type="term" value="P:resolution of meiotic recombination intermediates"/>
    <property type="evidence" value="ECO:0007669"/>
    <property type="project" value="TreeGrafter"/>
</dbReference>
<dbReference type="InterPro" id="IPR050634">
    <property type="entry name" value="DNA_Topoisomerase_II"/>
</dbReference>
<dbReference type="InterPro" id="IPR013759">
    <property type="entry name" value="Topo_IIA_B_C"/>
</dbReference>
<dbReference type="EC" id="5.6.2.2" evidence="4"/>
<comment type="similarity">
    <text evidence="3">Belongs to the type II topoisomerase family.</text>
</comment>
<organism evidence="12">
    <name type="scientific">viral metagenome</name>
    <dbReference type="NCBI Taxonomy" id="1070528"/>
    <lineage>
        <taxon>unclassified sequences</taxon>
        <taxon>metagenomes</taxon>
        <taxon>organismal metagenomes</taxon>
    </lineage>
</organism>
<evidence type="ECO:0000256" key="9">
    <source>
        <dbReference type="ARBA" id="ARBA00023125"/>
    </source>
</evidence>
<dbReference type="InterPro" id="IPR001241">
    <property type="entry name" value="Topo_IIA"/>
</dbReference>
<keyword evidence="7" id="KW-0460">Magnesium</keyword>
<comment type="cofactor">
    <cofactor evidence="2">
        <name>Mg(2+)</name>
        <dbReference type="ChEBI" id="CHEBI:18420"/>
    </cofactor>
</comment>
<dbReference type="InterPro" id="IPR036890">
    <property type="entry name" value="HATPase_C_sf"/>
</dbReference>
<dbReference type="SUPFAM" id="SSF56719">
    <property type="entry name" value="Type II DNA topoisomerase"/>
    <property type="match status" value="1"/>
</dbReference>
<dbReference type="InterPro" id="IPR002205">
    <property type="entry name" value="Topo_IIA_dom_A"/>
</dbReference>
<dbReference type="PRINTS" id="PR01158">
    <property type="entry name" value="TOPISMRASEII"/>
</dbReference>
<keyword evidence="6" id="KW-0067">ATP-binding</keyword>
<comment type="catalytic activity">
    <reaction evidence="1">
        <text>ATP-dependent breakage, passage and rejoining of double-stranded DNA.</text>
        <dbReference type="EC" id="5.6.2.2"/>
    </reaction>
</comment>
<dbReference type="GO" id="GO:0006265">
    <property type="term" value="P:DNA topological change"/>
    <property type="evidence" value="ECO:0007669"/>
    <property type="project" value="InterPro"/>
</dbReference>
<dbReference type="GO" id="GO:0003677">
    <property type="term" value="F:DNA binding"/>
    <property type="evidence" value="ECO:0007669"/>
    <property type="project" value="UniProtKB-KW"/>
</dbReference>
<dbReference type="FunFam" id="3.40.50.670:FF:000001">
    <property type="entry name" value="DNA topoisomerase 2"/>
    <property type="match status" value="1"/>
</dbReference>
<reference evidence="12" key="1">
    <citation type="journal article" date="2020" name="Nature">
        <title>Giant virus diversity and host interactions through global metagenomics.</title>
        <authorList>
            <person name="Schulz F."/>
            <person name="Roux S."/>
            <person name="Paez-Espino D."/>
            <person name="Jungbluth S."/>
            <person name="Walsh D.A."/>
            <person name="Denef V.J."/>
            <person name="McMahon K.D."/>
            <person name="Konstantinidis K.T."/>
            <person name="Eloe-Fadrosh E.A."/>
            <person name="Kyrpides N.C."/>
            <person name="Woyke T."/>
        </authorList>
    </citation>
    <scope>NUCLEOTIDE SEQUENCE</scope>
    <source>
        <strain evidence="12">GVMAG-M-3300025880-56</strain>
    </source>
</reference>